<proteinExistence type="predicted"/>
<dbReference type="OrthoDB" id="9812539at2"/>
<dbReference type="RefSeq" id="WP_110373300.1">
    <property type="nucleotide sequence ID" value="NZ_JAHBRY010000002.1"/>
</dbReference>
<accession>A0A2V3UD28</accession>
<comment type="caution">
    <text evidence="2">The sequence shown here is derived from an EMBL/GenBank/DDBJ whole genome shotgun (WGS) entry which is preliminary data.</text>
</comment>
<name>A0A2V3UD28_9HYPH</name>
<feature type="transmembrane region" description="Helical" evidence="1">
    <location>
        <begin position="142"/>
        <end position="162"/>
    </location>
</feature>
<gene>
    <name evidence="2" type="ORF">C7450_10241</name>
</gene>
<dbReference type="Proteomes" id="UP000248021">
    <property type="component" value="Unassembled WGS sequence"/>
</dbReference>
<keyword evidence="1" id="KW-0812">Transmembrane</keyword>
<dbReference type="EMBL" id="QJJK01000002">
    <property type="protein sequence ID" value="PXW63126.1"/>
    <property type="molecule type" value="Genomic_DNA"/>
</dbReference>
<evidence type="ECO:0000313" key="3">
    <source>
        <dbReference type="Proteomes" id="UP000248021"/>
    </source>
</evidence>
<evidence type="ECO:0000256" key="1">
    <source>
        <dbReference type="SAM" id="Phobius"/>
    </source>
</evidence>
<keyword evidence="3" id="KW-1185">Reference proteome</keyword>
<dbReference type="InterPro" id="IPR021329">
    <property type="entry name" value="DUF2938"/>
</dbReference>
<feature type="transmembrane region" description="Helical" evidence="1">
    <location>
        <begin position="76"/>
        <end position="96"/>
    </location>
</feature>
<evidence type="ECO:0008006" key="4">
    <source>
        <dbReference type="Google" id="ProtNLM"/>
    </source>
</evidence>
<reference evidence="2 3" key="1">
    <citation type="submission" date="2018-05" db="EMBL/GenBank/DDBJ databases">
        <title>Genomic Encyclopedia of Type Strains, Phase IV (KMG-IV): sequencing the most valuable type-strain genomes for metagenomic binning, comparative biology and taxonomic classification.</title>
        <authorList>
            <person name="Goeker M."/>
        </authorList>
    </citation>
    <scope>NUCLEOTIDE SEQUENCE [LARGE SCALE GENOMIC DNA]</scope>
    <source>
        <strain evidence="2 3">DSM 6462</strain>
    </source>
</reference>
<organism evidence="2 3">
    <name type="scientific">Chelatococcus asaccharovorans</name>
    <dbReference type="NCBI Taxonomy" id="28210"/>
    <lineage>
        <taxon>Bacteria</taxon>
        <taxon>Pseudomonadati</taxon>
        <taxon>Pseudomonadota</taxon>
        <taxon>Alphaproteobacteria</taxon>
        <taxon>Hyphomicrobiales</taxon>
        <taxon>Chelatococcaceae</taxon>
        <taxon>Chelatococcus</taxon>
    </lineage>
</organism>
<sequence>MGWGWELIAKAIPIGIGATVLFDIWQQVLRFALRGPAPSWTLPGRWFGHMPRLQFVHPDGVAQAAPLPGEDAIGWIMHYVVGISFAVALLAIWGTSWAIEPTFGPALIVGLATVGLGWFVMQPCMGNGVACSKAPNPAKARALGIIAHIVFAIGLYGTALVLA</sequence>
<dbReference type="AlphaFoldDB" id="A0A2V3UD28"/>
<keyword evidence="1" id="KW-0472">Membrane</keyword>
<protein>
    <recommendedName>
        <fullName evidence="4">DUF2938 family protein</fullName>
    </recommendedName>
</protein>
<keyword evidence="1" id="KW-1133">Transmembrane helix</keyword>
<dbReference type="Pfam" id="PF11158">
    <property type="entry name" value="DUF2938"/>
    <property type="match status" value="1"/>
</dbReference>
<feature type="transmembrane region" description="Helical" evidence="1">
    <location>
        <begin position="102"/>
        <end position="121"/>
    </location>
</feature>
<evidence type="ECO:0000313" key="2">
    <source>
        <dbReference type="EMBL" id="PXW63126.1"/>
    </source>
</evidence>